<accession>A0ABQ9GS16</accession>
<feature type="region of interest" description="Disordered" evidence="1">
    <location>
        <begin position="398"/>
        <end position="435"/>
    </location>
</feature>
<evidence type="ECO:0000313" key="3">
    <source>
        <dbReference type="Proteomes" id="UP001159363"/>
    </source>
</evidence>
<protein>
    <submittedName>
        <fullName evidence="2">Uncharacterized protein</fullName>
    </submittedName>
</protein>
<comment type="caution">
    <text evidence="2">The sequence shown here is derived from an EMBL/GenBank/DDBJ whole genome shotgun (WGS) entry which is preliminary data.</text>
</comment>
<evidence type="ECO:0000313" key="2">
    <source>
        <dbReference type="EMBL" id="KAJ8874826.1"/>
    </source>
</evidence>
<organism evidence="2 3">
    <name type="scientific">Dryococelus australis</name>
    <dbReference type="NCBI Taxonomy" id="614101"/>
    <lineage>
        <taxon>Eukaryota</taxon>
        <taxon>Metazoa</taxon>
        <taxon>Ecdysozoa</taxon>
        <taxon>Arthropoda</taxon>
        <taxon>Hexapoda</taxon>
        <taxon>Insecta</taxon>
        <taxon>Pterygota</taxon>
        <taxon>Neoptera</taxon>
        <taxon>Polyneoptera</taxon>
        <taxon>Phasmatodea</taxon>
        <taxon>Verophasmatodea</taxon>
        <taxon>Anareolatae</taxon>
        <taxon>Phasmatidae</taxon>
        <taxon>Eurycanthinae</taxon>
        <taxon>Dryococelus</taxon>
    </lineage>
</organism>
<keyword evidence="3" id="KW-1185">Reference proteome</keyword>
<name>A0ABQ9GS16_9NEOP</name>
<feature type="region of interest" description="Disordered" evidence="1">
    <location>
        <begin position="1"/>
        <end position="25"/>
    </location>
</feature>
<evidence type="ECO:0000256" key="1">
    <source>
        <dbReference type="SAM" id="MobiDB-lite"/>
    </source>
</evidence>
<gene>
    <name evidence="2" type="ORF">PR048_022715</name>
</gene>
<dbReference type="EMBL" id="JARBHB010000009">
    <property type="protein sequence ID" value="KAJ8874826.1"/>
    <property type="molecule type" value="Genomic_DNA"/>
</dbReference>
<dbReference type="Proteomes" id="UP001159363">
    <property type="component" value="Chromosome 8"/>
</dbReference>
<reference evidence="2 3" key="1">
    <citation type="submission" date="2023-02" db="EMBL/GenBank/DDBJ databases">
        <title>LHISI_Scaffold_Assembly.</title>
        <authorList>
            <person name="Stuart O.P."/>
            <person name="Cleave R."/>
            <person name="Magrath M.J.L."/>
            <person name="Mikheyev A.S."/>
        </authorList>
    </citation>
    <scope>NUCLEOTIDE SEQUENCE [LARGE SCALE GENOMIC DNA]</scope>
    <source>
        <strain evidence="2">Daus_M_001</strain>
        <tissue evidence="2">Leg muscle</tissue>
    </source>
</reference>
<proteinExistence type="predicted"/>
<sequence>MEQRRNAKVVGGGGTGDPRENTPASGIVQHHSYTRKHWRRSLVPLPGSSNSLPSSALAFIYAFVEGGAAIACPLTAAYADEYWELMSFNVCKYQAGHARWVQMCSVVRSALEGFVLGGNRVGTHVTIPSHPSTLIIASTSTSSDLTTWWAELTQYITSAYLLAIVRDLQYAAQSIPARNSSDLTTWWAELTQYLTSAYLLAIVRDLQYAAQSIPARKSKLVRITAPFWAFVPNKKYQNHHSIGATVAERLACSPSTSAIWVRSPAGFSQVGIIQDYAVARRVFSGISRFPGLSFRCCAILASITLIGSQDLDMVAGLDVSLIAISLEMQPETNEILMRRLKILTRLTWDSNTELLVLQARMPLNYITEVYLCAEFGGNSLVGYRDTAQSFRFLEQRRNARTGETGDPLENPPTSGIVRHDSHLRKSGSDPASGIEPLYRNETPRRFIHRGRTHSLIGCARLWNEPCVRLATASSGRRPIGWAAGWQGGYRRGKLAVSGSPWFNRTGCGQNLDW</sequence>